<reference evidence="15 16" key="1">
    <citation type="journal article" date="2008" name="PLoS ONE">
        <title>Environmental adaptation: genomic analysis of the piezotolerant and psychrotolerant deep-sea iron reducing bacterium Shewanella piezotolerans WP3.</title>
        <authorList>
            <person name="Wang F."/>
            <person name="Wang J."/>
            <person name="Jian H."/>
            <person name="Zhang B."/>
            <person name="Li S."/>
            <person name="Wang F."/>
            <person name="Zeng X."/>
            <person name="Gao L."/>
            <person name="Bartlett D.H."/>
            <person name="Yu J."/>
            <person name="Hu S."/>
            <person name="Xiao X."/>
        </authorList>
    </citation>
    <scope>NUCLEOTIDE SEQUENCE [LARGE SCALE GENOMIC DNA]</scope>
    <source>
        <strain evidence="16">WP3 / JCM 13877</strain>
    </source>
</reference>
<evidence type="ECO:0000256" key="4">
    <source>
        <dbReference type="ARBA" id="ARBA00022553"/>
    </source>
</evidence>
<evidence type="ECO:0000256" key="7">
    <source>
        <dbReference type="ARBA" id="ARBA00022777"/>
    </source>
</evidence>
<dbReference type="GO" id="GO:0000155">
    <property type="term" value="F:phosphorelay sensor kinase activity"/>
    <property type="evidence" value="ECO:0007669"/>
    <property type="project" value="InterPro"/>
</dbReference>
<keyword evidence="6 12" id="KW-0812">Transmembrane</keyword>
<dbReference type="InterPro" id="IPR050428">
    <property type="entry name" value="TCS_sensor_his_kinase"/>
</dbReference>
<evidence type="ECO:0000256" key="6">
    <source>
        <dbReference type="ARBA" id="ARBA00022692"/>
    </source>
</evidence>
<dbReference type="PROSITE" id="PS50885">
    <property type="entry name" value="HAMP"/>
    <property type="match status" value="1"/>
</dbReference>
<dbReference type="PANTHER" id="PTHR45436:SF5">
    <property type="entry name" value="SENSOR HISTIDINE KINASE TRCS"/>
    <property type="match status" value="1"/>
</dbReference>
<dbReference type="Gene3D" id="3.30.565.10">
    <property type="entry name" value="Histidine kinase-like ATPase, C-terminal domain"/>
    <property type="match status" value="1"/>
</dbReference>
<evidence type="ECO:0000259" key="13">
    <source>
        <dbReference type="PROSITE" id="PS50109"/>
    </source>
</evidence>
<name>B8CTX2_SHEPW</name>
<feature type="domain" description="Histidine kinase" evidence="13">
    <location>
        <begin position="269"/>
        <end position="488"/>
    </location>
</feature>
<sequence>MRSLFSRILLAATLVIFILFIALWQWLQFSQEFSRNQIQQSLHRELAEHMAHINPLLSKGITSDAALKEAFHDFMLLGPSFEIYTLDNQGLVIAYDAKEEKIKQQQVDTDTIEQFIQGVNLPILGTDPRSKQKDKIFSAAKLLTPSGQQTGYLYVIIGGEDFDSWQSIVSEHQAPQFWTTAILIAIGFAIILFILLLKLFTAPLSRLESDLRLVAAQQLNSGVTLPGKYTGSSEINQLSQHINTLLQALSLQHQAINRQQEERHEFMLHLSHDLKTPLTSLQGYIDTWLLLPPHERSSDLIEIAANSSQHLQQLLGQMLELAALENGQVKPQWQQIKLQEVLDELQQTFAPRANGKNILLDFEDALSLYINTDRQLLLRILNNLVDNAIRYTPEQGVISIKTIANKSSGTTWLQVSDNGSGMHKHELAALKQMTQKPMAMTAKQSALPQLGVGLAIVRQLLAILKCDIQIDSQPGKGSCFRIELQTRPQLIDEQASADKPFNAEDGFENSVHQ</sequence>
<evidence type="ECO:0000313" key="15">
    <source>
        <dbReference type="EMBL" id="ACJ31366.1"/>
    </source>
</evidence>
<dbReference type="Pfam" id="PF02518">
    <property type="entry name" value="HATPase_c"/>
    <property type="match status" value="1"/>
</dbReference>
<keyword evidence="16" id="KW-1185">Reference proteome</keyword>
<dbReference type="InterPro" id="IPR003661">
    <property type="entry name" value="HisK_dim/P_dom"/>
</dbReference>
<dbReference type="PANTHER" id="PTHR45436">
    <property type="entry name" value="SENSOR HISTIDINE KINASE YKOH"/>
    <property type="match status" value="1"/>
</dbReference>
<keyword evidence="15" id="KW-0067">ATP-binding</keyword>
<gene>
    <name evidence="15" type="ordered locus">swp_4733</name>
</gene>
<dbReference type="Gene3D" id="1.10.287.130">
    <property type="match status" value="1"/>
</dbReference>
<dbReference type="HOGENOM" id="CLU_000445_89_6_6"/>
<dbReference type="InterPro" id="IPR003660">
    <property type="entry name" value="HAMP_dom"/>
</dbReference>
<dbReference type="InterPro" id="IPR003594">
    <property type="entry name" value="HATPase_dom"/>
</dbReference>
<organism evidence="15 16">
    <name type="scientific">Shewanella piezotolerans (strain WP3 / JCM 13877)</name>
    <dbReference type="NCBI Taxonomy" id="225849"/>
    <lineage>
        <taxon>Bacteria</taxon>
        <taxon>Pseudomonadati</taxon>
        <taxon>Pseudomonadota</taxon>
        <taxon>Gammaproteobacteria</taxon>
        <taxon>Alteromonadales</taxon>
        <taxon>Shewanellaceae</taxon>
        <taxon>Shewanella</taxon>
    </lineage>
</organism>
<dbReference type="Pfam" id="PF00512">
    <property type="entry name" value="HisKA"/>
    <property type="match status" value="1"/>
</dbReference>
<evidence type="ECO:0000256" key="12">
    <source>
        <dbReference type="SAM" id="Phobius"/>
    </source>
</evidence>
<dbReference type="SMART" id="SM00388">
    <property type="entry name" value="HisKA"/>
    <property type="match status" value="1"/>
</dbReference>
<dbReference type="GO" id="GO:0005524">
    <property type="term" value="F:ATP binding"/>
    <property type="evidence" value="ECO:0007669"/>
    <property type="project" value="UniProtKB-KW"/>
</dbReference>
<keyword evidence="4" id="KW-0597">Phosphoprotein</keyword>
<dbReference type="InterPro" id="IPR036890">
    <property type="entry name" value="HATPase_C_sf"/>
</dbReference>
<dbReference type="Proteomes" id="UP000000753">
    <property type="component" value="Chromosome"/>
</dbReference>
<evidence type="ECO:0000256" key="1">
    <source>
        <dbReference type="ARBA" id="ARBA00000085"/>
    </source>
</evidence>
<evidence type="ECO:0000259" key="14">
    <source>
        <dbReference type="PROSITE" id="PS50885"/>
    </source>
</evidence>
<keyword evidence="15" id="KW-0547">Nucleotide-binding</keyword>
<dbReference type="InterPro" id="IPR036097">
    <property type="entry name" value="HisK_dim/P_sf"/>
</dbReference>
<dbReference type="Gene3D" id="6.10.340.10">
    <property type="match status" value="1"/>
</dbReference>
<dbReference type="GO" id="GO:0016020">
    <property type="term" value="C:membrane"/>
    <property type="evidence" value="ECO:0007669"/>
    <property type="project" value="UniProtKB-SubCell"/>
</dbReference>
<dbReference type="AlphaFoldDB" id="B8CTX2"/>
<keyword evidence="7 15" id="KW-0418">Kinase</keyword>
<keyword evidence="9" id="KW-0902">Two-component regulatory system</keyword>
<dbReference type="STRING" id="225849.swp_4733"/>
<dbReference type="CDD" id="cd00082">
    <property type="entry name" value="HisKA"/>
    <property type="match status" value="1"/>
</dbReference>
<accession>B8CTX2</accession>
<keyword evidence="8 12" id="KW-1133">Transmembrane helix</keyword>
<dbReference type="KEGG" id="swp:swp_4733"/>
<evidence type="ECO:0000256" key="9">
    <source>
        <dbReference type="ARBA" id="ARBA00023012"/>
    </source>
</evidence>
<proteinExistence type="predicted"/>
<dbReference type="eggNOG" id="COG2205">
    <property type="taxonomic scope" value="Bacteria"/>
</dbReference>
<evidence type="ECO:0000256" key="11">
    <source>
        <dbReference type="SAM" id="MobiDB-lite"/>
    </source>
</evidence>
<keyword evidence="5" id="KW-0808">Transferase</keyword>
<protein>
    <recommendedName>
        <fullName evidence="3">histidine kinase</fullName>
        <ecNumber evidence="3">2.7.13.3</ecNumber>
    </recommendedName>
</protein>
<feature type="domain" description="HAMP" evidence="14">
    <location>
        <begin position="198"/>
        <end position="254"/>
    </location>
</feature>
<evidence type="ECO:0000256" key="8">
    <source>
        <dbReference type="ARBA" id="ARBA00022989"/>
    </source>
</evidence>
<dbReference type="SUPFAM" id="SSF47384">
    <property type="entry name" value="Homodimeric domain of signal transducing histidine kinase"/>
    <property type="match status" value="1"/>
</dbReference>
<dbReference type="RefSeq" id="WP_020914696.1">
    <property type="nucleotide sequence ID" value="NC_011566.1"/>
</dbReference>
<dbReference type="InterPro" id="IPR004358">
    <property type="entry name" value="Sig_transdc_His_kin-like_C"/>
</dbReference>
<dbReference type="EC" id="2.7.13.3" evidence="3"/>
<dbReference type="PRINTS" id="PR00344">
    <property type="entry name" value="BCTRLSENSOR"/>
</dbReference>
<comment type="catalytic activity">
    <reaction evidence="1">
        <text>ATP + protein L-histidine = ADP + protein N-phospho-L-histidine.</text>
        <dbReference type="EC" id="2.7.13.3"/>
    </reaction>
</comment>
<evidence type="ECO:0000256" key="3">
    <source>
        <dbReference type="ARBA" id="ARBA00012438"/>
    </source>
</evidence>
<keyword evidence="10 12" id="KW-0472">Membrane</keyword>
<dbReference type="InterPro" id="IPR005467">
    <property type="entry name" value="His_kinase_dom"/>
</dbReference>
<evidence type="ECO:0000256" key="2">
    <source>
        <dbReference type="ARBA" id="ARBA00004370"/>
    </source>
</evidence>
<dbReference type="SMART" id="SM00387">
    <property type="entry name" value="HATPase_c"/>
    <property type="match status" value="1"/>
</dbReference>
<evidence type="ECO:0000256" key="5">
    <source>
        <dbReference type="ARBA" id="ARBA00022679"/>
    </source>
</evidence>
<dbReference type="EMBL" id="CP000472">
    <property type="protein sequence ID" value="ACJ31366.1"/>
    <property type="molecule type" value="Genomic_DNA"/>
</dbReference>
<dbReference type="OrthoDB" id="9804645at2"/>
<evidence type="ECO:0000313" key="16">
    <source>
        <dbReference type="Proteomes" id="UP000000753"/>
    </source>
</evidence>
<dbReference type="SUPFAM" id="SSF55874">
    <property type="entry name" value="ATPase domain of HSP90 chaperone/DNA topoisomerase II/histidine kinase"/>
    <property type="match status" value="1"/>
</dbReference>
<evidence type="ECO:0000256" key="10">
    <source>
        <dbReference type="ARBA" id="ARBA00023136"/>
    </source>
</evidence>
<feature type="region of interest" description="Disordered" evidence="11">
    <location>
        <begin position="494"/>
        <end position="513"/>
    </location>
</feature>
<comment type="subcellular location">
    <subcellularLocation>
        <location evidence="2">Membrane</location>
    </subcellularLocation>
</comment>
<dbReference type="PROSITE" id="PS50109">
    <property type="entry name" value="HIS_KIN"/>
    <property type="match status" value="1"/>
</dbReference>
<feature type="transmembrane region" description="Helical" evidence="12">
    <location>
        <begin position="177"/>
        <end position="197"/>
    </location>
</feature>